<dbReference type="SUPFAM" id="SSF55469">
    <property type="entry name" value="FMN-dependent nitroreductase-like"/>
    <property type="match status" value="1"/>
</dbReference>
<feature type="domain" description="Nitroreductase" evidence="6">
    <location>
        <begin position="243"/>
        <end position="327"/>
    </location>
</feature>
<organism evidence="7 8">
    <name type="scientific">Williamsia limnetica</name>
    <dbReference type="NCBI Taxonomy" id="882452"/>
    <lineage>
        <taxon>Bacteria</taxon>
        <taxon>Bacillati</taxon>
        <taxon>Actinomycetota</taxon>
        <taxon>Actinomycetes</taxon>
        <taxon>Mycobacteriales</taxon>
        <taxon>Nocardiaceae</taxon>
        <taxon>Williamsia</taxon>
    </lineage>
</organism>
<gene>
    <name evidence="7" type="ORF">DFR67_102332</name>
</gene>
<accession>A0A318RNK4</accession>
<evidence type="ECO:0000259" key="6">
    <source>
        <dbReference type="Pfam" id="PF00881"/>
    </source>
</evidence>
<dbReference type="InterPro" id="IPR000415">
    <property type="entry name" value="Nitroreductase-like"/>
</dbReference>
<evidence type="ECO:0000313" key="7">
    <source>
        <dbReference type="EMBL" id="PYE20194.1"/>
    </source>
</evidence>
<keyword evidence="3" id="KW-0285">Flavoprotein</keyword>
<dbReference type="Gene3D" id="3.40.109.10">
    <property type="entry name" value="NADH Oxidase"/>
    <property type="match status" value="1"/>
</dbReference>
<evidence type="ECO:0000256" key="2">
    <source>
        <dbReference type="ARBA" id="ARBA00007118"/>
    </source>
</evidence>
<comment type="similarity">
    <text evidence="2">Belongs to the nitroreductase family.</text>
</comment>
<feature type="domain" description="Nitroreductase" evidence="6">
    <location>
        <begin position="184"/>
        <end position="236"/>
    </location>
</feature>
<dbReference type="GO" id="GO:0016491">
    <property type="term" value="F:oxidoreductase activity"/>
    <property type="evidence" value="ECO:0007669"/>
    <property type="project" value="UniProtKB-KW"/>
</dbReference>
<dbReference type="EMBL" id="QJSP01000002">
    <property type="protein sequence ID" value="PYE20194.1"/>
    <property type="molecule type" value="Genomic_DNA"/>
</dbReference>
<evidence type="ECO:0000256" key="3">
    <source>
        <dbReference type="ARBA" id="ARBA00022630"/>
    </source>
</evidence>
<keyword evidence="5" id="KW-0560">Oxidoreductase</keyword>
<evidence type="ECO:0000256" key="5">
    <source>
        <dbReference type="ARBA" id="ARBA00023002"/>
    </source>
</evidence>
<dbReference type="CDD" id="cd02062">
    <property type="entry name" value="Nitro_FMN_reductase"/>
    <property type="match status" value="1"/>
</dbReference>
<protein>
    <submittedName>
        <fullName evidence="7">Nitroreductase</fullName>
    </submittedName>
</protein>
<dbReference type="AlphaFoldDB" id="A0A318RNK4"/>
<dbReference type="PANTHER" id="PTHR43673">
    <property type="entry name" value="NAD(P)H NITROREDUCTASE YDGI-RELATED"/>
    <property type="match status" value="1"/>
</dbReference>
<reference evidence="7 8" key="1">
    <citation type="submission" date="2018-06" db="EMBL/GenBank/DDBJ databases">
        <title>Genomic Encyclopedia of Type Strains, Phase IV (KMG-IV): sequencing the most valuable type-strain genomes for metagenomic binning, comparative biology and taxonomic classification.</title>
        <authorList>
            <person name="Goeker M."/>
        </authorList>
    </citation>
    <scope>NUCLEOTIDE SEQUENCE [LARGE SCALE GENOMIC DNA]</scope>
    <source>
        <strain evidence="7 8">DSM 45521</strain>
    </source>
</reference>
<keyword evidence="4" id="KW-0288">FMN</keyword>
<evidence type="ECO:0000256" key="1">
    <source>
        <dbReference type="ARBA" id="ARBA00001917"/>
    </source>
</evidence>
<sequence length="349" mass="38994">MMTKAKLTRQKLGVWKRENIAAASSFLRRCIGARGYYLFSGAFSDEQRAVSAGTRMHYVGERSNTHQMFLRRSIHRIEKGLSSSPMRETFAGDYIVRTVGTYFSLSQPTGALKSEVDEGEIRWAGDVLDQFFSATASSNHPEILKARAIWSRSEVCDERLVPFAHSRLSGSAESFEGLARLSSHRRSVRLFDQRPVPRPTVEQAVTVGLQAPSACNRQSLRVVLVDDPELREKVASVPMGTAGFASQIPLIAVVIGQHRGYEHERDRHAVYVDGGLFSMGFVLALEGLGLNSCCINWPDLREKHRQMETLVSLAEDERVVMLIAIGYGKQSQLVPRSKKRDVKAVAQWL</sequence>
<dbReference type="InterPro" id="IPR029479">
    <property type="entry name" value="Nitroreductase"/>
</dbReference>
<comment type="cofactor">
    <cofactor evidence="1">
        <name>FMN</name>
        <dbReference type="ChEBI" id="CHEBI:58210"/>
    </cofactor>
</comment>
<keyword evidence="8" id="KW-1185">Reference proteome</keyword>
<dbReference type="Proteomes" id="UP000247591">
    <property type="component" value="Unassembled WGS sequence"/>
</dbReference>
<comment type="caution">
    <text evidence="7">The sequence shown here is derived from an EMBL/GenBank/DDBJ whole genome shotgun (WGS) entry which is preliminary data.</text>
</comment>
<dbReference type="Pfam" id="PF00881">
    <property type="entry name" value="Nitroreductase"/>
    <property type="match status" value="2"/>
</dbReference>
<evidence type="ECO:0000256" key="4">
    <source>
        <dbReference type="ARBA" id="ARBA00022643"/>
    </source>
</evidence>
<evidence type="ECO:0000313" key="8">
    <source>
        <dbReference type="Proteomes" id="UP000247591"/>
    </source>
</evidence>
<dbReference type="PANTHER" id="PTHR43673:SF2">
    <property type="entry name" value="NITROREDUCTASE"/>
    <property type="match status" value="1"/>
</dbReference>
<name>A0A318RNK4_WILLI</name>
<proteinExistence type="inferred from homology"/>